<comment type="caution">
    <text evidence="9">The sequence shown here is derived from an EMBL/GenBank/DDBJ whole genome shotgun (WGS) entry which is preliminary data.</text>
</comment>
<comment type="similarity">
    <text evidence="5">Belongs to the FMN-dependent alpha-hydroxy acid dehydrogenase family.</text>
</comment>
<dbReference type="PANTHER" id="PTHR10578">
    <property type="entry name" value="S -2-HYDROXY-ACID OXIDASE-RELATED"/>
    <property type="match status" value="1"/>
</dbReference>
<dbReference type="InterPro" id="IPR037396">
    <property type="entry name" value="FMN_HAD"/>
</dbReference>
<dbReference type="SUPFAM" id="SSF51395">
    <property type="entry name" value="FMN-linked oxidoreductases"/>
    <property type="match status" value="1"/>
</dbReference>
<proteinExistence type="inferred from homology"/>
<evidence type="ECO:0000256" key="6">
    <source>
        <dbReference type="PIRSR" id="PIRSR000138-1"/>
    </source>
</evidence>
<evidence type="ECO:0000313" key="9">
    <source>
        <dbReference type="EMBL" id="GFH62540.1"/>
    </source>
</evidence>
<dbReference type="InterPro" id="IPR000262">
    <property type="entry name" value="FMN-dep_DH"/>
</dbReference>
<evidence type="ECO:0000256" key="4">
    <source>
        <dbReference type="ARBA" id="ARBA00023002"/>
    </source>
</evidence>
<feature type="binding site" evidence="7">
    <location>
        <position position="236"/>
    </location>
    <ligand>
        <name>FMN</name>
        <dbReference type="ChEBI" id="CHEBI:58210"/>
    </ligand>
</feature>
<comment type="cofactor">
    <cofactor evidence="1">
        <name>FMN</name>
        <dbReference type="ChEBI" id="CHEBI:58210"/>
    </cofactor>
</comment>
<dbReference type="GO" id="GO:0010181">
    <property type="term" value="F:FMN binding"/>
    <property type="evidence" value="ECO:0007669"/>
    <property type="project" value="InterPro"/>
</dbReference>
<feature type="binding site" evidence="7">
    <location>
        <position position="239"/>
    </location>
    <ligand>
        <name>glyoxylate</name>
        <dbReference type="ChEBI" id="CHEBI:36655"/>
    </ligand>
</feature>
<feature type="binding site" evidence="7">
    <location>
        <begin position="290"/>
        <end position="291"/>
    </location>
    <ligand>
        <name>FMN</name>
        <dbReference type="ChEBI" id="CHEBI:58210"/>
    </ligand>
</feature>
<feature type="domain" description="FMN hydroxy acid dehydrogenase" evidence="8">
    <location>
        <begin position="35"/>
        <end position="339"/>
    </location>
</feature>
<dbReference type="PIRSF" id="PIRSF000138">
    <property type="entry name" value="Al-hdrx_acd_dh"/>
    <property type="match status" value="1"/>
</dbReference>
<feature type="binding site" evidence="7">
    <location>
        <position position="234"/>
    </location>
    <ligand>
        <name>FMN</name>
        <dbReference type="ChEBI" id="CHEBI:58210"/>
    </ligand>
</feature>
<protein>
    <submittedName>
        <fullName evidence="9">FMN-dependent alpha-hydroxy acid dehydrogenase</fullName>
    </submittedName>
</protein>
<feature type="binding site" evidence="7">
    <location>
        <begin position="267"/>
        <end position="271"/>
    </location>
    <ligand>
        <name>FMN</name>
        <dbReference type="ChEBI" id="CHEBI:58210"/>
    </ligand>
</feature>
<reference evidence="9 10" key="1">
    <citation type="journal article" date="2020" name="ISME J.">
        <title>Parallel Reductive Genome Evolution in Desulfovibrio Ectosymbionts Independently Acquired by Trichonympha Protists in the Termite Gut.</title>
        <authorList>
            <person name="Takeuchi M."/>
            <person name="Kuwahara H."/>
            <person name="Murakami T."/>
            <person name="Takahashi K."/>
            <person name="Kajitani R."/>
            <person name="Toyoda A."/>
            <person name="Itoh T."/>
            <person name="Ohkuma M."/>
            <person name="Hongoh Y."/>
        </authorList>
    </citation>
    <scope>NUCLEOTIDE SEQUENCE [LARGE SCALE GENOMIC DNA]</scope>
    <source>
        <strain evidence="9">ZnDsv-02</strain>
    </source>
</reference>
<dbReference type="Pfam" id="PF01070">
    <property type="entry name" value="FMN_dh"/>
    <property type="match status" value="2"/>
</dbReference>
<evidence type="ECO:0000256" key="2">
    <source>
        <dbReference type="ARBA" id="ARBA00022630"/>
    </source>
</evidence>
<evidence type="ECO:0000256" key="3">
    <source>
        <dbReference type="ARBA" id="ARBA00022643"/>
    </source>
</evidence>
<evidence type="ECO:0000256" key="1">
    <source>
        <dbReference type="ARBA" id="ARBA00001917"/>
    </source>
</evidence>
<feature type="binding site" evidence="7">
    <location>
        <position position="212"/>
    </location>
    <ligand>
        <name>FMN</name>
        <dbReference type="ChEBI" id="CHEBI:58210"/>
    </ligand>
</feature>
<organism evidence="9 10">
    <name type="scientific">Candidatus Desulfovibrio kirbyi</name>
    <dbReference type="NCBI Taxonomy" id="2696086"/>
    <lineage>
        <taxon>Bacteria</taxon>
        <taxon>Pseudomonadati</taxon>
        <taxon>Thermodesulfobacteriota</taxon>
        <taxon>Desulfovibrionia</taxon>
        <taxon>Desulfovibrionales</taxon>
        <taxon>Desulfovibrionaceae</taxon>
        <taxon>Desulfovibrio</taxon>
    </lineage>
</organism>
<dbReference type="PROSITE" id="PS51349">
    <property type="entry name" value="FMN_HYDROXY_ACID_DH_2"/>
    <property type="match status" value="1"/>
</dbReference>
<gene>
    <name evidence="9" type="ORF">ZNDK_0311</name>
</gene>
<keyword evidence="4" id="KW-0560">Oxidoreductase</keyword>
<evidence type="ECO:0000313" key="10">
    <source>
        <dbReference type="Proteomes" id="UP000505077"/>
    </source>
</evidence>
<evidence type="ECO:0000259" key="8">
    <source>
        <dbReference type="PROSITE" id="PS51349"/>
    </source>
</evidence>
<sequence>MKKIRDKAKERMKGACRLCAVCDGRVCAGEVPGMGGLGTGAAFRNNVAALAAVTLNMRLVHDVCDPVAAVTWLGLDLSMPVVAAPIGGMFNFNEALTEDAYVRAVIGGCRAAGSIGCTGDGVPPVIISSGITAIKNAQGHGIPFIKPWESRELDEKLEQAIASGCKILGMDIDAAGLITLRKMGRPVGPKSLKELTRIINTVKSAGVKFILKGVMTVQDARLALEAGADCLVVSNHGGRVFAASPGVAQALPAIAKAVKGQISIMADGGVRNGADVFKMLALGADIVGIGRPVTIAAIGGGCEGVSALFATLKAELEQTMILTGCGNIEAADSTTLFKA</sequence>
<evidence type="ECO:0000256" key="5">
    <source>
        <dbReference type="ARBA" id="ARBA00024042"/>
    </source>
</evidence>
<dbReference type="PANTHER" id="PTHR10578:SF107">
    <property type="entry name" value="2-HYDROXYACID OXIDASE 1"/>
    <property type="match status" value="1"/>
</dbReference>
<dbReference type="Proteomes" id="UP000505077">
    <property type="component" value="Unassembled WGS sequence"/>
</dbReference>
<name>A0A6L2R4Q1_9BACT</name>
<dbReference type="AlphaFoldDB" id="A0A6L2R4Q1"/>
<dbReference type="InterPro" id="IPR012133">
    <property type="entry name" value="Alpha-hydoxy_acid_DH_FMN"/>
</dbReference>
<dbReference type="GO" id="GO:0016491">
    <property type="term" value="F:oxidoreductase activity"/>
    <property type="evidence" value="ECO:0007669"/>
    <property type="project" value="UniProtKB-KW"/>
</dbReference>
<evidence type="ECO:0000256" key="7">
    <source>
        <dbReference type="PIRSR" id="PIRSR000138-2"/>
    </source>
</evidence>
<dbReference type="EMBL" id="BLLL01000002">
    <property type="protein sequence ID" value="GFH62540.1"/>
    <property type="molecule type" value="Genomic_DNA"/>
</dbReference>
<dbReference type="CDD" id="cd02809">
    <property type="entry name" value="alpha_hydroxyacid_oxid_FMN"/>
    <property type="match status" value="1"/>
</dbReference>
<dbReference type="Gene3D" id="3.20.20.70">
    <property type="entry name" value="Aldolase class I"/>
    <property type="match status" value="1"/>
</dbReference>
<feature type="active site" description="Proton acceptor" evidence="6">
    <location>
        <position position="236"/>
    </location>
</feature>
<accession>A0A6L2R4Q1</accession>
<dbReference type="InterPro" id="IPR013785">
    <property type="entry name" value="Aldolase_TIM"/>
</dbReference>
<keyword evidence="3 7" id="KW-0288">FMN</keyword>
<keyword evidence="2 7" id="KW-0285">Flavoprotein</keyword>